<feature type="non-terminal residue" evidence="2">
    <location>
        <position position="70"/>
    </location>
</feature>
<gene>
    <name evidence="2" type="ORF">L9F63_008616</name>
</gene>
<dbReference type="AlphaFoldDB" id="A0AAD8E287"/>
<dbReference type="Proteomes" id="UP001233999">
    <property type="component" value="Unassembled WGS sequence"/>
</dbReference>
<reference evidence="2" key="2">
    <citation type="submission" date="2023-05" db="EMBL/GenBank/DDBJ databases">
        <authorList>
            <person name="Fouks B."/>
        </authorList>
    </citation>
    <scope>NUCLEOTIDE SEQUENCE</scope>
    <source>
        <strain evidence="2">Stay&amp;Tobe</strain>
        <tissue evidence="2">Testes</tissue>
    </source>
</reference>
<feature type="domain" description="Cation channel complex component UNC80 N-terminal" evidence="1">
    <location>
        <begin position="24"/>
        <end position="56"/>
    </location>
</feature>
<dbReference type="GO" id="GO:0055080">
    <property type="term" value="P:monoatomic cation homeostasis"/>
    <property type="evidence" value="ECO:0007669"/>
    <property type="project" value="TreeGrafter"/>
</dbReference>
<dbReference type="GO" id="GO:0034703">
    <property type="term" value="C:cation channel complex"/>
    <property type="evidence" value="ECO:0007669"/>
    <property type="project" value="TreeGrafter"/>
</dbReference>
<dbReference type="InterPro" id="IPR031542">
    <property type="entry name" value="UNC80_N"/>
</dbReference>
<organism evidence="2 3">
    <name type="scientific">Diploptera punctata</name>
    <name type="common">Pacific beetle cockroach</name>
    <dbReference type="NCBI Taxonomy" id="6984"/>
    <lineage>
        <taxon>Eukaryota</taxon>
        <taxon>Metazoa</taxon>
        <taxon>Ecdysozoa</taxon>
        <taxon>Arthropoda</taxon>
        <taxon>Hexapoda</taxon>
        <taxon>Insecta</taxon>
        <taxon>Pterygota</taxon>
        <taxon>Neoptera</taxon>
        <taxon>Polyneoptera</taxon>
        <taxon>Dictyoptera</taxon>
        <taxon>Blattodea</taxon>
        <taxon>Blaberoidea</taxon>
        <taxon>Blaberidae</taxon>
        <taxon>Diplopterinae</taxon>
        <taxon>Diploptera</taxon>
    </lineage>
</organism>
<dbReference type="PANTHER" id="PTHR31781">
    <property type="entry name" value="UNC80"/>
    <property type="match status" value="1"/>
</dbReference>
<dbReference type="EMBL" id="JASPKZ010010660">
    <property type="protein sequence ID" value="KAJ9574019.1"/>
    <property type="molecule type" value="Genomic_DNA"/>
</dbReference>
<reference evidence="2" key="1">
    <citation type="journal article" date="2023" name="IScience">
        <title>Live-bearing cockroach genome reveals convergent evolutionary mechanisms linked to viviparity in insects and beyond.</title>
        <authorList>
            <person name="Fouks B."/>
            <person name="Harrison M.C."/>
            <person name="Mikhailova A.A."/>
            <person name="Marchal E."/>
            <person name="English S."/>
            <person name="Carruthers M."/>
            <person name="Jennings E.C."/>
            <person name="Chiamaka E.L."/>
            <person name="Frigard R.A."/>
            <person name="Pippel M."/>
            <person name="Attardo G.M."/>
            <person name="Benoit J.B."/>
            <person name="Bornberg-Bauer E."/>
            <person name="Tobe S.S."/>
        </authorList>
    </citation>
    <scope>NUCLEOTIDE SEQUENCE</scope>
    <source>
        <strain evidence="2">Stay&amp;Tobe</strain>
    </source>
</reference>
<dbReference type="GO" id="GO:0030424">
    <property type="term" value="C:axon"/>
    <property type="evidence" value="ECO:0007669"/>
    <property type="project" value="TreeGrafter"/>
</dbReference>
<dbReference type="Pfam" id="PF15778">
    <property type="entry name" value="UNC80_N"/>
    <property type="match status" value="1"/>
</dbReference>
<dbReference type="GO" id="GO:0005261">
    <property type="term" value="F:monoatomic cation channel activity"/>
    <property type="evidence" value="ECO:0007669"/>
    <property type="project" value="TreeGrafter"/>
</dbReference>
<protein>
    <recommendedName>
        <fullName evidence="1">Cation channel complex component UNC80 N-terminal domain-containing protein</fullName>
    </recommendedName>
</protein>
<keyword evidence="3" id="KW-1185">Reference proteome</keyword>
<comment type="caution">
    <text evidence="2">The sequence shown here is derived from an EMBL/GenBank/DDBJ whole genome shotgun (WGS) entry which is preliminary data.</text>
</comment>
<dbReference type="PANTHER" id="PTHR31781:SF1">
    <property type="entry name" value="PROTEIN UNC-80 HOMOLOG"/>
    <property type="match status" value="1"/>
</dbReference>
<proteinExistence type="predicted"/>
<sequence>APVADLFLAMERRHSLDDSYNDQALPIPIQIFLWRQISPFIRPKLGKLHEASCTVMLIIVKKFYSQCNIL</sequence>
<evidence type="ECO:0000313" key="3">
    <source>
        <dbReference type="Proteomes" id="UP001233999"/>
    </source>
</evidence>
<name>A0AAD8E287_DIPPU</name>
<feature type="non-terminal residue" evidence="2">
    <location>
        <position position="1"/>
    </location>
</feature>
<evidence type="ECO:0000259" key="1">
    <source>
        <dbReference type="Pfam" id="PF15778"/>
    </source>
</evidence>
<accession>A0AAD8E287</accession>
<evidence type="ECO:0000313" key="2">
    <source>
        <dbReference type="EMBL" id="KAJ9574019.1"/>
    </source>
</evidence>